<dbReference type="EMBL" id="JASBNA010000043">
    <property type="protein sequence ID" value="KAK7681167.1"/>
    <property type="molecule type" value="Genomic_DNA"/>
</dbReference>
<feature type="compositionally biased region" description="Polar residues" evidence="1">
    <location>
        <begin position="156"/>
        <end position="165"/>
    </location>
</feature>
<evidence type="ECO:0000256" key="1">
    <source>
        <dbReference type="SAM" id="MobiDB-lite"/>
    </source>
</evidence>
<organism evidence="2 3">
    <name type="scientific">Cerrena zonata</name>
    <dbReference type="NCBI Taxonomy" id="2478898"/>
    <lineage>
        <taxon>Eukaryota</taxon>
        <taxon>Fungi</taxon>
        <taxon>Dikarya</taxon>
        <taxon>Basidiomycota</taxon>
        <taxon>Agaricomycotina</taxon>
        <taxon>Agaricomycetes</taxon>
        <taxon>Polyporales</taxon>
        <taxon>Cerrenaceae</taxon>
        <taxon>Cerrena</taxon>
    </lineage>
</organism>
<keyword evidence="3" id="KW-1185">Reference proteome</keyword>
<dbReference type="AlphaFoldDB" id="A0AAW0FPG0"/>
<accession>A0AAW0FPG0</accession>
<sequence>MNQQAFQEFQDVRVKQEKEWKEELDNHLKEMKCRITDGLATHFKLDSAEITEILKKAIGTPKSARTTDRAFVNPITLSYKSIFGKIQGFIENYNRLFEQGKAQTDNFAASQAQQPLHHPNPPGPNLFGHSNAPRPNLFGHSNSLGHSNAPGPNIFAASQAQQPLQHPNPPDPNPPGPNPFIHPNPPGPNRPGPNLFGHSNSLGPNPPGRQNLPFSPHLRMLPIYSAPRWGIPSDIIAAGDRIRDFDSKVIIDYLEILSPLIHFKDHSGVDFPLLTIEEKLSMLPYRARRHILEVQKRLMDNLVNFSYWGAALNFTLNERTRKSIPAEYHSDWRYQVSHLLYQFPYMLAYTEECHEIVALKPHEGECVSDFLMRAIEVVYPLQFNSWNKAFRDINLIVTLMLTKAEYTDQAQRVFNCTSLNELEVLSKDHSFRNACFPAVLKRLEDVEGGMDEVTKKNETAKSSGNEQAATDADTEGATEKD</sequence>
<comment type="caution">
    <text evidence="2">The sequence shown here is derived from an EMBL/GenBank/DDBJ whole genome shotgun (WGS) entry which is preliminary data.</text>
</comment>
<evidence type="ECO:0000313" key="2">
    <source>
        <dbReference type="EMBL" id="KAK7681167.1"/>
    </source>
</evidence>
<reference evidence="2 3" key="1">
    <citation type="submission" date="2022-09" db="EMBL/GenBank/DDBJ databases">
        <authorList>
            <person name="Palmer J.M."/>
        </authorList>
    </citation>
    <scope>NUCLEOTIDE SEQUENCE [LARGE SCALE GENOMIC DNA]</scope>
    <source>
        <strain evidence="2 3">DSM 7382</strain>
    </source>
</reference>
<evidence type="ECO:0000313" key="3">
    <source>
        <dbReference type="Proteomes" id="UP001385951"/>
    </source>
</evidence>
<feature type="region of interest" description="Disordered" evidence="1">
    <location>
        <begin position="451"/>
        <end position="481"/>
    </location>
</feature>
<dbReference type="Proteomes" id="UP001385951">
    <property type="component" value="Unassembled WGS sequence"/>
</dbReference>
<gene>
    <name evidence="2" type="ORF">QCA50_015782</name>
</gene>
<feature type="compositionally biased region" description="Acidic residues" evidence="1">
    <location>
        <begin position="472"/>
        <end position="481"/>
    </location>
</feature>
<feature type="region of interest" description="Disordered" evidence="1">
    <location>
        <begin position="108"/>
        <end position="213"/>
    </location>
</feature>
<feature type="compositionally biased region" description="Pro residues" evidence="1">
    <location>
        <begin position="166"/>
        <end position="191"/>
    </location>
</feature>
<name>A0AAW0FPG0_9APHY</name>
<protein>
    <submittedName>
        <fullName evidence="2">Uncharacterized protein</fullName>
    </submittedName>
</protein>
<proteinExistence type="predicted"/>